<dbReference type="Gene3D" id="3.20.20.80">
    <property type="entry name" value="Glycosidases"/>
    <property type="match status" value="1"/>
</dbReference>
<evidence type="ECO:0000256" key="1">
    <source>
        <dbReference type="ARBA" id="ARBA00022801"/>
    </source>
</evidence>
<feature type="domain" description="GH10" evidence="4">
    <location>
        <begin position="28"/>
        <end position="160"/>
    </location>
</feature>
<dbReference type="Proteomes" id="UP000178895">
    <property type="component" value="Unassembled WGS sequence"/>
</dbReference>
<comment type="caution">
    <text evidence="5">The sequence shown here is derived from an EMBL/GenBank/DDBJ whole genome shotgun (WGS) entry which is preliminary data.</text>
</comment>
<sequence>MKYIIIFFTIILLFYVSLWVASRKTYPIKFGISFNHNHAESMGLDWREVYTDMLEELKPEYIRIAAMWSEVEREKGVYDFEKVDWMMQKAQENNAKVVLVVGQKAPRWPECHVPGWINDDGETGAREHLFGYIEQTVNRYKDNSALEFWQVENEPFIKFRFGECSKYREDYVVEEIQFVRDRDANHPIILTDSGELSSWRKAIKYADYFGTTLYRVVRQPDGGIFDYDWMPPAVYRFKAMLWGQEIDKMFVSELQAEPWFVSSNAADTPIEIQEQTMNPTRLREHMDYVEKIGVPRAYLWGVEWWYWVKEARGDSRYWNMVKNEIGGAK</sequence>
<dbReference type="Pfam" id="PF00331">
    <property type="entry name" value="Glyco_hydro_10"/>
    <property type="match status" value="1"/>
</dbReference>
<reference evidence="5 6" key="1">
    <citation type="journal article" date="2016" name="Nat. Commun.">
        <title>Thousands of microbial genomes shed light on interconnected biogeochemical processes in an aquifer system.</title>
        <authorList>
            <person name="Anantharaman K."/>
            <person name="Brown C.T."/>
            <person name="Hug L.A."/>
            <person name="Sharon I."/>
            <person name="Castelle C.J."/>
            <person name="Probst A.J."/>
            <person name="Thomas B.C."/>
            <person name="Singh A."/>
            <person name="Wilkins M.J."/>
            <person name="Karaoz U."/>
            <person name="Brodie E.L."/>
            <person name="Williams K.H."/>
            <person name="Hubbard S.S."/>
            <person name="Banfield J.F."/>
        </authorList>
    </citation>
    <scope>NUCLEOTIDE SEQUENCE [LARGE SCALE GENOMIC DNA]</scope>
</reference>
<dbReference type="InterPro" id="IPR001000">
    <property type="entry name" value="GH10_dom"/>
</dbReference>
<dbReference type="InterPro" id="IPR017853">
    <property type="entry name" value="GH"/>
</dbReference>
<evidence type="ECO:0000256" key="3">
    <source>
        <dbReference type="ARBA" id="ARBA00023326"/>
    </source>
</evidence>
<dbReference type="GO" id="GO:0000272">
    <property type="term" value="P:polysaccharide catabolic process"/>
    <property type="evidence" value="ECO:0007669"/>
    <property type="project" value="UniProtKB-KW"/>
</dbReference>
<accession>A0A1F6P291</accession>
<name>A0A1F6P291_9BACT</name>
<dbReference type="AlphaFoldDB" id="A0A1F6P291"/>
<evidence type="ECO:0000259" key="4">
    <source>
        <dbReference type="Pfam" id="PF00331"/>
    </source>
</evidence>
<dbReference type="GO" id="GO:0004553">
    <property type="term" value="F:hydrolase activity, hydrolyzing O-glycosyl compounds"/>
    <property type="evidence" value="ECO:0007669"/>
    <property type="project" value="InterPro"/>
</dbReference>
<evidence type="ECO:0000313" key="6">
    <source>
        <dbReference type="Proteomes" id="UP000178895"/>
    </source>
</evidence>
<keyword evidence="3" id="KW-0624">Polysaccharide degradation</keyword>
<gene>
    <name evidence="5" type="ORF">A2469_00535</name>
</gene>
<proteinExistence type="predicted"/>
<dbReference type="SUPFAM" id="SSF51445">
    <property type="entry name" value="(Trans)glycosidases"/>
    <property type="match status" value="1"/>
</dbReference>
<keyword evidence="2" id="KW-0119">Carbohydrate metabolism</keyword>
<dbReference type="EMBL" id="MFQY01000013">
    <property type="protein sequence ID" value="OGH90093.1"/>
    <property type="molecule type" value="Genomic_DNA"/>
</dbReference>
<keyword evidence="1" id="KW-0378">Hydrolase</keyword>
<protein>
    <recommendedName>
        <fullName evidence="4">GH10 domain-containing protein</fullName>
    </recommendedName>
</protein>
<organism evidence="5 6">
    <name type="scientific">Candidatus Magasanikbacteria bacterium RIFOXYC2_FULL_40_16</name>
    <dbReference type="NCBI Taxonomy" id="1798703"/>
    <lineage>
        <taxon>Bacteria</taxon>
        <taxon>Candidatus Magasanikiibacteriota</taxon>
    </lineage>
</organism>
<evidence type="ECO:0000256" key="2">
    <source>
        <dbReference type="ARBA" id="ARBA00023277"/>
    </source>
</evidence>
<evidence type="ECO:0000313" key="5">
    <source>
        <dbReference type="EMBL" id="OGH90093.1"/>
    </source>
</evidence>